<proteinExistence type="predicted"/>
<feature type="compositionally biased region" description="Low complexity" evidence="1">
    <location>
        <begin position="151"/>
        <end position="165"/>
    </location>
</feature>
<dbReference type="EMBL" id="JBFXLT010000029">
    <property type="protein sequence ID" value="KAL2815147.1"/>
    <property type="molecule type" value="Genomic_DNA"/>
</dbReference>
<evidence type="ECO:0000313" key="3">
    <source>
        <dbReference type="Proteomes" id="UP001610334"/>
    </source>
</evidence>
<feature type="region of interest" description="Disordered" evidence="1">
    <location>
        <begin position="151"/>
        <end position="199"/>
    </location>
</feature>
<organism evidence="2 3">
    <name type="scientific">Aspergillus granulosus</name>
    <dbReference type="NCBI Taxonomy" id="176169"/>
    <lineage>
        <taxon>Eukaryota</taxon>
        <taxon>Fungi</taxon>
        <taxon>Dikarya</taxon>
        <taxon>Ascomycota</taxon>
        <taxon>Pezizomycotina</taxon>
        <taxon>Eurotiomycetes</taxon>
        <taxon>Eurotiomycetidae</taxon>
        <taxon>Eurotiales</taxon>
        <taxon>Aspergillaceae</taxon>
        <taxon>Aspergillus</taxon>
        <taxon>Aspergillus subgen. Nidulantes</taxon>
    </lineage>
</organism>
<evidence type="ECO:0000313" key="2">
    <source>
        <dbReference type="EMBL" id="KAL2815147.1"/>
    </source>
</evidence>
<accession>A0ABR4HIA8</accession>
<protein>
    <submittedName>
        <fullName evidence="2">Uncharacterized protein</fullName>
    </submittedName>
</protein>
<sequence>MDPNELATGLDSILKDQGGNFFHRKPATGGDGMETAEYGDISGPSQPITITNHNTGLHHPHITVRMVYPFQPWSRDQSSIRSSLSEASSSNQHAYYDLSCSTYSPMSSMPPPPPPSLNDDLLDINPRKCSFSSNSMNNACAFPSWPNRPSLISPSSEGSSASAYLSDEDLFPDGPITPEPIDEESAAHDPRMGSTSLTTEQQIQLLRAAAEEEAQRARFLAQVQAHAKAQQAIRVAQLAATEKESSKRSKKRKPVVAEKKRRTASSSKSVVYRA</sequence>
<name>A0ABR4HIA8_9EURO</name>
<evidence type="ECO:0000256" key="1">
    <source>
        <dbReference type="SAM" id="MobiDB-lite"/>
    </source>
</evidence>
<feature type="region of interest" description="Disordered" evidence="1">
    <location>
        <begin position="1"/>
        <end position="34"/>
    </location>
</feature>
<gene>
    <name evidence="2" type="ORF">BJX63DRAFT_430967</name>
</gene>
<feature type="compositionally biased region" description="Basic residues" evidence="1">
    <location>
        <begin position="248"/>
        <end position="263"/>
    </location>
</feature>
<feature type="region of interest" description="Disordered" evidence="1">
    <location>
        <begin position="240"/>
        <end position="274"/>
    </location>
</feature>
<feature type="compositionally biased region" description="Polar residues" evidence="1">
    <location>
        <begin position="264"/>
        <end position="274"/>
    </location>
</feature>
<reference evidence="2 3" key="1">
    <citation type="submission" date="2024-07" db="EMBL/GenBank/DDBJ databases">
        <title>Section-level genome sequencing and comparative genomics of Aspergillus sections Usti and Cavernicolus.</title>
        <authorList>
            <consortium name="Lawrence Berkeley National Laboratory"/>
            <person name="Nybo J.L."/>
            <person name="Vesth T.C."/>
            <person name="Theobald S."/>
            <person name="Frisvad J.C."/>
            <person name="Larsen T.O."/>
            <person name="Kjaerboelling I."/>
            <person name="Rothschild-Mancinelli K."/>
            <person name="Lyhne E.K."/>
            <person name="Kogle M.E."/>
            <person name="Barry K."/>
            <person name="Clum A."/>
            <person name="Na H."/>
            <person name="Ledsgaard L."/>
            <person name="Lin J."/>
            <person name="Lipzen A."/>
            <person name="Kuo A."/>
            <person name="Riley R."/>
            <person name="Mondo S."/>
            <person name="Labutti K."/>
            <person name="Haridas S."/>
            <person name="Pangalinan J."/>
            <person name="Salamov A.A."/>
            <person name="Simmons B.A."/>
            <person name="Magnuson J.K."/>
            <person name="Chen J."/>
            <person name="Drula E."/>
            <person name="Henrissat B."/>
            <person name="Wiebenga A."/>
            <person name="Lubbers R.J."/>
            <person name="Gomes A.C."/>
            <person name="Makela M.R."/>
            <person name="Stajich J."/>
            <person name="Grigoriev I.V."/>
            <person name="Mortensen U.H."/>
            <person name="De Vries R.P."/>
            <person name="Baker S.E."/>
            <person name="Andersen M.R."/>
        </authorList>
    </citation>
    <scope>NUCLEOTIDE SEQUENCE [LARGE SCALE GENOMIC DNA]</scope>
    <source>
        <strain evidence="2 3">CBS 588.65</strain>
    </source>
</reference>
<dbReference type="Proteomes" id="UP001610334">
    <property type="component" value="Unassembled WGS sequence"/>
</dbReference>
<keyword evidence="3" id="KW-1185">Reference proteome</keyword>
<comment type="caution">
    <text evidence="2">The sequence shown here is derived from an EMBL/GenBank/DDBJ whole genome shotgun (WGS) entry which is preliminary data.</text>
</comment>